<dbReference type="EMBL" id="CP002059">
    <property type="protein sequence ID" value="ADI65791.1"/>
    <property type="molecule type" value="Genomic_DNA"/>
</dbReference>
<evidence type="ECO:0000256" key="1">
    <source>
        <dbReference type="SAM" id="MobiDB-lite"/>
    </source>
</evidence>
<reference evidence="2 3" key="1">
    <citation type="journal article" date="2010" name="PLoS ONE">
        <title>Genome erosion in a nitrogen-fixing vertically transmitted endosymbiotic multicellular cyanobacterium.</title>
        <authorList>
            <person name="Ran L."/>
            <person name="Larsson J."/>
            <person name="Vigil-Stenman T."/>
            <person name="Nylander J.A."/>
            <person name="Ininbergs K."/>
            <person name="Zheng W.W."/>
            <person name="Lapidus A."/>
            <person name="Lowry S."/>
            <person name="Haselkorn R."/>
            <person name="Bergman B."/>
        </authorList>
    </citation>
    <scope>NUCLEOTIDE SEQUENCE [LARGE SCALE GENOMIC DNA]</scope>
    <source>
        <strain evidence="2 3">0708</strain>
    </source>
</reference>
<gene>
    <name evidence="2" type="ordered locus">Aazo_4519</name>
</gene>
<name>D7DX72_NOSA0</name>
<dbReference type="HOGENOM" id="CLU_3236783_0_0_3"/>
<evidence type="ECO:0000313" key="2">
    <source>
        <dbReference type="EMBL" id="ADI65791.1"/>
    </source>
</evidence>
<feature type="compositionally biased region" description="Basic residues" evidence="1">
    <location>
        <begin position="27"/>
        <end position="36"/>
    </location>
</feature>
<protein>
    <submittedName>
        <fullName evidence="2">Outer dense fiber protein 2,(Cenexin)-like protein</fullName>
    </submittedName>
</protein>
<dbReference type="AlphaFoldDB" id="D7DX72"/>
<organism evidence="2 3">
    <name type="scientific">Nostoc azollae (strain 0708)</name>
    <name type="common">Anabaena azollae (strain 0708)</name>
    <dbReference type="NCBI Taxonomy" id="551115"/>
    <lineage>
        <taxon>Bacteria</taxon>
        <taxon>Bacillati</taxon>
        <taxon>Cyanobacteriota</taxon>
        <taxon>Cyanophyceae</taxon>
        <taxon>Nostocales</taxon>
        <taxon>Nostocaceae</taxon>
        <taxon>Trichormus</taxon>
    </lineage>
</organism>
<sequence>MMAEISDLETPLRQRRSNPRLLEKARSKFKTKKRSHINNCTPR</sequence>
<evidence type="ECO:0000313" key="3">
    <source>
        <dbReference type="Proteomes" id="UP000001511"/>
    </source>
</evidence>
<proteinExistence type="predicted"/>
<keyword evidence="3" id="KW-1185">Reference proteome</keyword>
<feature type="region of interest" description="Disordered" evidence="1">
    <location>
        <begin position="1"/>
        <end position="43"/>
    </location>
</feature>
<dbReference type="Proteomes" id="UP000001511">
    <property type="component" value="Chromosome"/>
</dbReference>
<accession>D7DX72</accession>
<dbReference type="KEGG" id="naz:Aazo_4519"/>